<feature type="domain" description="Fibrinogen C-terminal" evidence="1">
    <location>
        <begin position="104"/>
        <end position="266"/>
    </location>
</feature>
<dbReference type="Gene3D" id="3.90.215.10">
    <property type="entry name" value="Gamma Fibrinogen, chain A, domain 1"/>
    <property type="match status" value="1"/>
</dbReference>
<dbReference type="EMBL" id="JANPWB010000011">
    <property type="protein sequence ID" value="KAJ1125658.1"/>
    <property type="molecule type" value="Genomic_DNA"/>
</dbReference>
<dbReference type="InterPro" id="IPR014716">
    <property type="entry name" value="Fibrinogen_a/b/g_C_1"/>
</dbReference>
<organism evidence="2 3">
    <name type="scientific">Pleurodeles waltl</name>
    <name type="common">Iberian ribbed newt</name>
    <dbReference type="NCBI Taxonomy" id="8319"/>
    <lineage>
        <taxon>Eukaryota</taxon>
        <taxon>Metazoa</taxon>
        <taxon>Chordata</taxon>
        <taxon>Craniata</taxon>
        <taxon>Vertebrata</taxon>
        <taxon>Euteleostomi</taxon>
        <taxon>Amphibia</taxon>
        <taxon>Batrachia</taxon>
        <taxon>Caudata</taxon>
        <taxon>Salamandroidea</taxon>
        <taxon>Salamandridae</taxon>
        <taxon>Pleurodelinae</taxon>
        <taxon>Pleurodeles</taxon>
    </lineage>
</organism>
<dbReference type="PANTHER" id="PTHR19143">
    <property type="entry name" value="FIBRINOGEN/TENASCIN/ANGIOPOEITIN"/>
    <property type="match status" value="1"/>
</dbReference>
<dbReference type="GO" id="GO:0005615">
    <property type="term" value="C:extracellular space"/>
    <property type="evidence" value="ECO:0007669"/>
    <property type="project" value="TreeGrafter"/>
</dbReference>
<dbReference type="Proteomes" id="UP001066276">
    <property type="component" value="Chromosome 7"/>
</dbReference>
<proteinExistence type="predicted"/>
<dbReference type="PROSITE" id="PS51406">
    <property type="entry name" value="FIBRINOGEN_C_2"/>
    <property type="match status" value="1"/>
</dbReference>
<name>A0AAV7PGF5_PLEWA</name>
<keyword evidence="3" id="KW-1185">Reference proteome</keyword>
<protein>
    <recommendedName>
        <fullName evidence="1">Fibrinogen C-terminal domain-containing protein</fullName>
    </recommendedName>
</protein>
<dbReference type="PANTHER" id="PTHR19143:SF225">
    <property type="entry name" value="MICROFIBRIL-ASSOCIATED GLYCOPROTEIN 4"/>
    <property type="match status" value="1"/>
</dbReference>
<gene>
    <name evidence="2" type="ORF">NDU88_004081</name>
</gene>
<dbReference type="SMART" id="SM00186">
    <property type="entry name" value="FBG"/>
    <property type="match status" value="1"/>
</dbReference>
<evidence type="ECO:0000259" key="1">
    <source>
        <dbReference type="PROSITE" id="PS51406"/>
    </source>
</evidence>
<dbReference type="InterPro" id="IPR050373">
    <property type="entry name" value="Fibrinogen_C-term_domain"/>
</dbReference>
<comment type="caution">
    <text evidence="2">The sequence shown here is derived from an EMBL/GenBank/DDBJ whole genome shotgun (WGS) entry which is preliminary data.</text>
</comment>
<accession>A0AAV7PGF5</accession>
<evidence type="ECO:0000313" key="3">
    <source>
        <dbReference type="Proteomes" id="UP001066276"/>
    </source>
</evidence>
<dbReference type="InterPro" id="IPR036056">
    <property type="entry name" value="Fibrinogen-like_C"/>
</dbReference>
<dbReference type="AlphaFoldDB" id="A0AAV7PGF5"/>
<dbReference type="NCBIfam" id="NF040941">
    <property type="entry name" value="GGGWT_bact"/>
    <property type="match status" value="1"/>
</dbReference>
<dbReference type="SUPFAM" id="SSF56496">
    <property type="entry name" value="Fibrinogen C-terminal domain-like"/>
    <property type="match status" value="1"/>
</dbReference>
<dbReference type="GO" id="GO:0048251">
    <property type="term" value="P:elastic fiber assembly"/>
    <property type="evidence" value="ECO:0007669"/>
    <property type="project" value="TreeGrafter"/>
</dbReference>
<dbReference type="InterPro" id="IPR002181">
    <property type="entry name" value="Fibrinogen_a/b/g_C_dom"/>
</dbReference>
<reference evidence="2" key="1">
    <citation type="journal article" date="2022" name="bioRxiv">
        <title>Sequencing and chromosome-scale assembly of the giantPleurodeles waltlgenome.</title>
        <authorList>
            <person name="Brown T."/>
            <person name="Elewa A."/>
            <person name="Iarovenko S."/>
            <person name="Subramanian E."/>
            <person name="Araus A.J."/>
            <person name="Petzold A."/>
            <person name="Susuki M."/>
            <person name="Suzuki K.-i.T."/>
            <person name="Hayashi T."/>
            <person name="Toyoda A."/>
            <person name="Oliveira C."/>
            <person name="Osipova E."/>
            <person name="Leigh N.D."/>
            <person name="Simon A."/>
            <person name="Yun M.H."/>
        </authorList>
    </citation>
    <scope>NUCLEOTIDE SEQUENCE</scope>
    <source>
        <strain evidence="2">20211129_DDA</strain>
        <tissue evidence="2">Liver</tissue>
    </source>
</reference>
<sequence length="266" mass="30024">MHHLETVEKAGRMKRYKVASSGLAILLRFCRCPEQSAVDPLAEGEEGDAEELWHGSEAELKSFDAIMKLLLVFVVVWQFDLSLENAFNTGSDKNAWKQIVKKMKLVEHAPLDCSDIRPRVEREGVYVIYPAGLQAPVPVFCDITNDGGPWTVFQKRFNGSLDFYRRWHDYRHGFGQADGEYWLGLQSIHLLTLQRKYELRIDLEDFEGNTASASYAEFSVSPGAINAALDGYTLHVAGFRNGGAEGRCPILQRRSYTWKSFEAPGA</sequence>
<evidence type="ECO:0000313" key="2">
    <source>
        <dbReference type="EMBL" id="KAJ1125658.1"/>
    </source>
</evidence>
<dbReference type="Pfam" id="PF00147">
    <property type="entry name" value="Fibrinogen_C"/>
    <property type="match status" value="1"/>
</dbReference>